<evidence type="ECO:0000313" key="2">
    <source>
        <dbReference type="Proteomes" id="UP001597252"/>
    </source>
</evidence>
<reference evidence="2" key="1">
    <citation type="journal article" date="2019" name="Int. J. Syst. Evol. Microbiol.">
        <title>The Global Catalogue of Microorganisms (GCM) 10K type strain sequencing project: providing services to taxonomists for standard genome sequencing and annotation.</title>
        <authorList>
            <consortium name="The Broad Institute Genomics Platform"/>
            <consortium name="The Broad Institute Genome Sequencing Center for Infectious Disease"/>
            <person name="Wu L."/>
            <person name="Ma J."/>
        </authorList>
    </citation>
    <scope>NUCLEOTIDE SEQUENCE [LARGE SCALE GENOMIC DNA]</scope>
    <source>
        <strain evidence="2">CCM 8903</strain>
    </source>
</reference>
<proteinExistence type="predicted"/>
<protein>
    <submittedName>
        <fullName evidence="1">Uncharacterized protein</fullName>
    </submittedName>
</protein>
<dbReference type="Proteomes" id="UP001597252">
    <property type="component" value="Unassembled WGS sequence"/>
</dbReference>
<dbReference type="RefSeq" id="WP_225419441.1">
    <property type="nucleotide sequence ID" value="NZ_JBHTON010000053.1"/>
</dbReference>
<evidence type="ECO:0000313" key="1">
    <source>
        <dbReference type="EMBL" id="MFD1486112.1"/>
    </source>
</evidence>
<sequence length="78" mass="8960">MNIGAQTGIAPLYDLIKYRIPAFIFGILNTTSRTTIADTSLTYGQYLKRMWHCVNGTAAPHLWYNTMMLQFILLMPQF</sequence>
<accession>A0ABW4E883</accession>
<organism evidence="1 2">
    <name type="scientific">Lacticaseibacillus baoqingensis</name>
    <dbReference type="NCBI Taxonomy" id="2486013"/>
    <lineage>
        <taxon>Bacteria</taxon>
        <taxon>Bacillati</taxon>
        <taxon>Bacillota</taxon>
        <taxon>Bacilli</taxon>
        <taxon>Lactobacillales</taxon>
        <taxon>Lactobacillaceae</taxon>
        <taxon>Lacticaseibacillus</taxon>
    </lineage>
</organism>
<name>A0ABW4E883_9LACO</name>
<comment type="caution">
    <text evidence="1">The sequence shown here is derived from an EMBL/GenBank/DDBJ whole genome shotgun (WGS) entry which is preliminary data.</text>
</comment>
<gene>
    <name evidence="1" type="ORF">ACFQ5J_12840</name>
</gene>
<dbReference type="EMBL" id="JBHTON010000053">
    <property type="protein sequence ID" value="MFD1486112.1"/>
    <property type="molecule type" value="Genomic_DNA"/>
</dbReference>
<keyword evidence="2" id="KW-1185">Reference proteome</keyword>